<evidence type="ECO:0000313" key="3">
    <source>
        <dbReference type="Proteomes" id="UP001219605"/>
    </source>
</evidence>
<keyword evidence="1" id="KW-0732">Signal</keyword>
<evidence type="ECO:0008006" key="4">
    <source>
        <dbReference type="Google" id="ProtNLM"/>
    </source>
</evidence>
<protein>
    <recommendedName>
        <fullName evidence="4">SH3 domain-containing protein</fullName>
    </recommendedName>
</protein>
<accession>A0ABY7ZSJ0</accession>
<reference evidence="2 3" key="1">
    <citation type="submission" date="2023-02" db="EMBL/GenBank/DDBJ databases">
        <authorList>
            <person name="Mo P."/>
        </authorList>
    </citation>
    <scope>NUCLEOTIDE SEQUENCE [LARGE SCALE GENOMIC DNA]</scope>
    <source>
        <strain evidence="2 3">HUAS 3</strain>
    </source>
</reference>
<name>A0ABY7ZSJ0_9ACTN</name>
<dbReference type="RefSeq" id="WP_275031604.1">
    <property type="nucleotide sequence ID" value="NZ_CP118615.1"/>
</dbReference>
<gene>
    <name evidence="2" type="ORF">PVK37_00070</name>
</gene>
<feature type="chain" id="PRO_5045858867" description="SH3 domain-containing protein" evidence="1">
    <location>
        <begin position="25"/>
        <end position="124"/>
    </location>
</feature>
<organism evidence="2 3">
    <name type="scientific">Micromonospora cathayae</name>
    <dbReference type="NCBI Taxonomy" id="3028804"/>
    <lineage>
        <taxon>Bacteria</taxon>
        <taxon>Bacillati</taxon>
        <taxon>Actinomycetota</taxon>
        <taxon>Actinomycetes</taxon>
        <taxon>Micromonosporales</taxon>
        <taxon>Micromonosporaceae</taxon>
        <taxon>Micromonospora</taxon>
    </lineage>
</organism>
<evidence type="ECO:0000256" key="1">
    <source>
        <dbReference type="SAM" id="SignalP"/>
    </source>
</evidence>
<proteinExistence type="predicted"/>
<keyword evidence="3" id="KW-1185">Reference proteome</keyword>
<feature type="signal peptide" evidence="1">
    <location>
        <begin position="1"/>
        <end position="24"/>
    </location>
</feature>
<sequence>MRRFVPAFLLAFVFVVGAPSAASAADSASFTRVSAATSDVGATIANCTTGRVESIATNLPIRVAPFHDAPLITTAQVGYQYNCSGWYALGDRYTACGTSNANGWLEIAFSNQYGYTYMTCLKDV</sequence>
<dbReference type="EMBL" id="CP118615">
    <property type="protein sequence ID" value="WDZ84914.1"/>
    <property type="molecule type" value="Genomic_DNA"/>
</dbReference>
<evidence type="ECO:0000313" key="2">
    <source>
        <dbReference type="EMBL" id="WDZ84914.1"/>
    </source>
</evidence>
<dbReference type="Proteomes" id="UP001219605">
    <property type="component" value="Chromosome"/>
</dbReference>